<dbReference type="EC" id="3.1.1.11" evidence="5 20"/>
<evidence type="ECO:0000256" key="4">
    <source>
        <dbReference type="ARBA" id="ARBA00010254"/>
    </source>
</evidence>
<dbReference type="FunFam" id="2.40.50.1000:FF:000003">
    <property type="entry name" value="40S ribosomal protein S11"/>
    <property type="match status" value="1"/>
</dbReference>
<name>B9FZL3_ORYSJ</name>
<dbReference type="InterPro" id="IPR000266">
    <property type="entry name" value="Ribosomal_uS17"/>
</dbReference>
<reference evidence="23" key="2">
    <citation type="submission" date="2008-12" db="EMBL/GenBank/DDBJ databases">
        <title>Improved gene annotation of the rice (Oryza sativa) genomes.</title>
        <authorList>
            <person name="Wang J."/>
            <person name="Li R."/>
            <person name="Fan W."/>
            <person name="Huang Q."/>
            <person name="Zhang J."/>
            <person name="Zhou Y."/>
            <person name="Hu Y."/>
            <person name="Zi S."/>
            <person name="Li J."/>
            <person name="Ni P."/>
            <person name="Zheng H."/>
            <person name="Zhang Y."/>
            <person name="Zhao M."/>
            <person name="Hao Q."/>
            <person name="McDermott J."/>
            <person name="Samudrala R."/>
            <person name="Kristiansen K."/>
            <person name="Wong G.K.-S."/>
        </authorList>
    </citation>
    <scope>NUCLEOTIDE SEQUENCE</scope>
</reference>
<dbReference type="SUPFAM" id="SSF50249">
    <property type="entry name" value="Nucleic acid-binding proteins"/>
    <property type="match status" value="1"/>
</dbReference>
<evidence type="ECO:0000256" key="2">
    <source>
        <dbReference type="ARBA" id="ARBA00005184"/>
    </source>
</evidence>
<dbReference type="Gene3D" id="2.40.50.1000">
    <property type="match status" value="1"/>
</dbReference>
<dbReference type="PANTHER" id="PTHR31321:SF33">
    <property type="entry name" value="PECTINESTERASE 8-RELATED"/>
    <property type="match status" value="1"/>
</dbReference>
<evidence type="ECO:0000256" key="11">
    <source>
        <dbReference type="ARBA" id="ARBA00022884"/>
    </source>
</evidence>
<dbReference type="Gene3D" id="2.160.20.10">
    <property type="entry name" value="Single-stranded right-handed beta-helix, Pectin lyase-like"/>
    <property type="match status" value="1"/>
</dbReference>
<dbReference type="GO" id="GO:0030599">
    <property type="term" value="F:pectinesterase activity"/>
    <property type="evidence" value="ECO:0007669"/>
    <property type="project" value="UniProtKB-UniRule"/>
</dbReference>
<evidence type="ECO:0000256" key="5">
    <source>
        <dbReference type="ARBA" id="ARBA00013229"/>
    </source>
</evidence>
<evidence type="ECO:0000256" key="13">
    <source>
        <dbReference type="ARBA" id="ARBA00023085"/>
    </source>
</evidence>
<evidence type="ECO:0000256" key="15">
    <source>
        <dbReference type="ARBA" id="ARBA00023274"/>
    </source>
</evidence>
<dbReference type="Proteomes" id="UP000007752">
    <property type="component" value="Chromosome 8"/>
</dbReference>
<accession>B9FZL3</accession>
<evidence type="ECO:0000313" key="23">
    <source>
        <dbReference type="EMBL" id="EEE68230.1"/>
    </source>
</evidence>
<evidence type="ECO:0000256" key="10">
    <source>
        <dbReference type="ARBA" id="ARBA00022801"/>
    </source>
</evidence>
<dbReference type="InterPro" id="IPR028333">
    <property type="entry name" value="Ribosomal_uS17_arc/euk"/>
</dbReference>
<keyword evidence="13 20" id="KW-0063">Aspartyl esterase</keyword>
<dbReference type="GO" id="GO:0019843">
    <property type="term" value="F:rRNA binding"/>
    <property type="evidence" value="ECO:0007669"/>
    <property type="project" value="UniProtKB-KW"/>
</dbReference>
<dbReference type="SUPFAM" id="SSF51126">
    <property type="entry name" value="Pectin lyase-like"/>
    <property type="match status" value="1"/>
</dbReference>
<evidence type="ECO:0000256" key="3">
    <source>
        <dbReference type="ARBA" id="ARBA00008891"/>
    </source>
</evidence>
<comment type="similarity">
    <text evidence="4">Belongs to the universal ribosomal protein uS17 family.</text>
</comment>
<evidence type="ECO:0000256" key="9">
    <source>
        <dbReference type="ARBA" id="ARBA00022730"/>
    </source>
</evidence>
<dbReference type="InterPro" id="IPR033131">
    <property type="entry name" value="Pectinesterase_Asp_AS"/>
</dbReference>
<evidence type="ECO:0000256" key="16">
    <source>
        <dbReference type="ARBA" id="ARBA00023316"/>
    </source>
</evidence>
<dbReference type="GO" id="GO:0003729">
    <property type="term" value="F:mRNA binding"/>
    <property type="evidence" value="ECO:0007669"/>
    <property type="project" value="UniProtKB-ARBA"/>
</dbReference>
<dbReference type="GO" id="GO:1990904">
    <property type="term" value="C:ribonucleoprotein complex"/>
    <property type="evidence" value="ECO:0007669"/>
    <property type="project" value="UniProtKB-KW"/>
</dbReference>
<protein>
    <recommendedName>
        <fullName evidence="5 20">Pectinesterase</fullName>
        <ecNumber evidence="5 20">3.1.1.11</ecNumber>
    </recommendedName>
</protein>
<dbReference type="InterPro" id="IPR019979">
    <property type="entry name" value="Ribosomal_uS17_CS"/>
</dbReference>
<evidence type="ECO:0000256" key="7">
    <source>
        <dbReference type="ARBA" id="ARBA00022525"/>
    </source>
</evidence>
<keyword evidence="8" id="KW-0732">Signal</keyword>
<dbReference type="InterPro" id="IPR011050">
    <property type="entry name" value="Pectin_lyase_fold/virulence"/>
</dbReference>
<keyword evidence="11" id="KW-0694">RNA-binding</keyword>
<sequence>MAEQTERAFLKQPKVFLCPKKSGKGKKPGKGGNRFWKNIGLGFKTPREAIEGTYIDKKCPFTGTVSIRGRIIAGTCHSAKMNRTIIVRRNYLHFVKKYQRYEKRHSNIPAHISPCFRVKEGDHVIIGQCRPLSKTVRFNVIKVIPAWFHSPAISSFLGILLDLAAPSLPFYLLTSGTTNSTGNHRYRDEYNPLCDDFPPEFPPPDTAAISIFCVDPNGCCNFTTVQAAVNAVPSFSKKRNVVWINKGIYYEKVTVPATKPNITFQGQGFDLTAISWNDTANSSHGTFYSGSVSVFATGFVAKNISFINVAPIPRPGDVGAQAVALRIGGDQAAFWGCGFFGAQDTLHDDRGRHYFKECFIQGSIDFIFGDARSLYENCRVISIADPVPAGVRTITGSVTAHARESVDDNTGYSFVNCSIGGTGRIWLGRAWRPYSTVVFAYTSMSDIIASEGWNDWNDPSRDQTVFYGEYRCTGDGANLSDRVPYAQKLSDVQVLPYLNTSFIDGDRWLKPYCDSLISA</sequence>
<evidence type="ECO:0000256" key="1">
    <source>
        <dbReference type="ARBA" id="ARBA00004191"/>
    </source>
</evidence>
<dbReference type="GO" id="GO:0003735">
    <property type="term" value="F:structural constituent of ribosome"/>
    <property type="evidence" value="ECO:0007669"/>
    <property type="project" value="InterPro"/>
</dbReference>
<comment type="catalytic activity">
    <reaction evidence="17 20">
        <text>[(1-&gt;4)-alpha-D-galacturonosyl methyl ester](n) + n H2O = [(1-&gt;4)-alpha-D-galacturonosyl](n) + n methanol + n H(+)</text>
        <dbReference type="Rhea" id="RHEA:22380"/>
        <dbReference type="Rhea" id="RHEA-COMP:14570"/>
        <dbReference type="Rhea" id="RHEA-COMP:14573"/>
        <dbReference type="ChEBI" id="CHEBI:15377"/>
        <dbReference type="ChEBI" id="CHEBI:15378"/>
        <dbReference type="ChEBI" id="CHEBI:17790"/>
        <dbReference type="ChEBI" id="CHEBI:140522"/>
        <dbReference type="ChEBI" id="CHEBI:140523"/>
        <dbReference type="EC" id="3.1.1.11"/>
    </reaction>
</comment>
<dbReference type="InterPro" id="IPR000070">
    <property type="entry name" value="Pectinesterase_cat"/>
</dbReference>
<evidence type="ECO:0000256" key="17">
    <source>
        <dbReference type="ARBA" id="ARBA00047928"/>
    </source>
</evidence>
<keyword evidence="16" id="KW-0961">Cell wall biogenesis/degradation</keyword>
<dbReference type="Pfam" id="PF01095">
    <property type="entry name" value="Pectinesterase"/>
    <property type="match status" value="1"/>
</dbReference>
<dbReference type="Pfam" id="PF00366">
    <property type="entry name" value="Ribosomal_S17"/>
    <property type="match status" value="1"/>
</dbReference>
<dbReference type="GO" id="GO:0006412">
    <property type="term" value="P:translation"/>
    <property type="evidence" value="ECO:0007669"/>
    <property type="project" value="InterPro"/>
</dbReference>
<comment type="similarity">
    <text evidence="3">Belongs to the pectinesterase family.</text>
</comment>
<dbReference type="InterPro" id="IPR012340">
    <property type="entry name" value="NA-bd_OB-fold"/>
</dbReference>
<evidence type="ECO:0000259" key="21">
    <source>
        <dbReference type="Pfam" id="PF01095"/>
    </source>
</evidence>
<evidence type="ECO:0000256" key="18">
    <source>
        <dbReference type="ARBA" id="ARBA00057335"/>
    </source>
</evidence>
<feature type="domain" description="Small ribosomal subunit protein uS17 N-terminal" evidence="22">
    <location>
        <begin position="4"/>
        <end position="72"/>
    </location>
</feature>
<evidence type="ECO:0000256" key="6">
    <source>
        <dbReference type="ARBA" id="ARBA00022512"/>
    </source>
</evidence>
<dbReference type="PROSITE" id="PS00056">
    <property type="entry name" value="RIBOSOMAL_S17"/>
    <property type="match status" value="1"/>
</dbReference>
<comment type="subcellular location">
    <subcellularLocation>
        <location evidence="1">Secreted</location>
        <location evidence="1">Cell wall</location>
    </subcellularLocation>
</comment>
<dbReference type="FunFam" id="2.160.20.10:FF:000033">
    <property type="entry name" value="Pectinesterase"/>
    <property type="match status" value="1"/>
</dbReference>
<comment type="function">
    <text evidence="18">Acts in the modification of cell walls via demethylesterification of cell wall pectin.</text>
</comment>
<organism evidence="23">
    <name type="scientific">Oryza sativa subsp. japonica</name>
    <name type="common">Rice</name>
    <dbReference type="NCBI Taxonomy" id="39947"/>
    <lineage>
        <taxon>Eukaryota</taxon>
        <taxon>Viridiplantae</taxon>
        <taxon>Streptophyta</taxon>
        <taxon>Embryophyta</taxon>
        <taxon>Tracheophyta</taxon>
        <taxon>Spermatophyta</taxon>
        <taxon>Magnoliopsida</taxon>
        <taxon>Liliopsida</taxon>
        <taxon>Poales</taxon>
        <taxon>Poaceae</taxon>
        <taxon>BOP clade</taxon>
        <taxon>Oryzoideae</taxon>
        <taxon>Oryzeae</taxon>
        <taxon>Oryzinae</taxon>
        <taxon>Oryza</taxon>
        <taxon>Oryza sativa</taxon>
    </lineage>
</organism>
<dbReference type="CDD" id="cd00364">
    <property type="entry name" value="Ribosomal_uS17"/>
    <property type="match status" value="1"/>
</dbReference>
<dbReference type="UniPathway" id="UPA00545">
    <property type="reaction ID" value="UER00823"/>
</dbReference>
<dbReference type="GO" id="GO:0005840">
    <property type="term" value="C:ribosome"/>
    <property type="evidence" value="ECO:0007669"/>
    <property type="project" value="UniProtKB-KW"/>
</dbReference>
<evidence type="ECO:0000256" key="12">
    <source>
        <dbReference type="ARBA" id="ARBA00022980"/>
    </source>
</evidence>
<evidence type="ECO:0000256" key="14">
    <source>
        <dbReference type="ARBA" id="ARBA00023180"/>
    </source>
</evidence>
<dbReference type="PROSITE" id="PS00503">
    <property type="entry name" value="PECTINESTERASE_2"/>
    <property type="match status" value="1"/>
</dbReference>
<dbReference type="InterPro" id="IPR012334">
    <property type="entry name" value="Pectin_lyas_fold"/>
</dbReference>
<dbReference type="Pfam" id="PF16205">
    <property type="entry name" value="Ribosomal_S17_N"/>
    <property type="match status" value="1"/>
</dbReference>
<dbReference type="GO" id="GO:0045490">
    <property type="term" value="P:pectin catabolic process"/>
    <property type="evidence" value="ECO:0007669"/>
    <property type="project" value="UniProtKB-UniRule"/>
</dbReference>
<keyword evidence="7" id="KW-0964">Secreted</keyword>
<proteinExistence type="inferred from homology"/>
<feature type="domain" description="Pectinesterase catalytic" evidence="21">
    <location>
        <begin position="214"/>
        <end position="506"/>
    </location>
</feature>
<keyword evidence="14" id="KW-0325">Glycoprotein</keyword>
<dbReference type="AlphaFoldDB" id="B9FZL3"/>
<dbReference type="HOGENOM" id="CLU_012243_3_0_1"/>
<dbReference type="EMBL" id="CM000145">
    <property type="protein sequence ID" value="EEE68230.1"/>
    <property type="molecule type" value="Genomic_DNA"/>
</dbReference>
<keyword evidence="6" id="KW-0134">Cell wall</keyword>
<comment type="pathway">
    <text evidence="2 20">Glycan metabolism; pectin degradation; 2-dehydro-3-deoxy-D-gluconate from pectin: step 1/5.</text>
</comment>
<dbReference type="GO" id="GO:0042545">
    <property type="term" value="P:cell wall modification"/>
    <property type="evidence" value="ECO:0007669"/>
    <property type="project" value="UniProtKB-UniRule"/>
</dbReference>
<dbReference type="NCBIfam" id="TIGR03630">
    <property type="entry name" value="uS17_arch"/>
    <property type="match status" value="1"/>
</dbReference>
<keyword evidence="9" id="KW-0699">rRNA-binding</keyword>
<keyword evidence="15" id="KW-0687">Ribonucleoprotein</keyword>
<dbReference type="InterPro" id="IPR032440">
    <property type="entry name" value="Ribosomal_uS17_N"/>
</dbReference>
<evidence type="ECO:0000256" key="20">
    <source>
        <dbReference type="RuleBase" id="RU000589"/>
    </source>
</evidence>
<gene>
    <name evidence="23" type="ORF">OsJ_26414</name>
</gene>
<evidence type="ECO:0000256" key="19">
    <source>
        <dbReference type="PROSITE-ProRule" id="PRU10040"/>
    </source>
</evidence>
<keyword evidence="12" id="KW-0689">Ribosomal protein</keyword>
<feature type="active site" evidence="19">
    <location>
        <position position="365"/>
    </location>
</feature>
<evidence type="ECO:0000256" key="8">
    <source>
        <dbReference type="ARBA" id="ARBA00022729"/>
    </source>
</evidence>
<reference evidence="23" key="1">
    <citation type="journal article" date="2005" name="PLoS Biol.">
        <title>The genomes of Oryza sativa: a history of duplications.</title>
        <authorList>
            <person name="Yu J."/>
            <person name="Wang J."/>
            <person name="Lin W."/>
            <person name="Li S."/>
            <person name="Li H."/>
            <person name="Zhou J."/>
            <person name="Ni P."/>
            <person name="Dong W."/>
            <person name="Hu S."/>
            <person name="Zeng C."/>
            <person name="Zhang J."/>
            <person name="Zhang Y."/>
            <person name="Li R."/>
            <person name="Xu Z."/>
            <person name="Li S."/>
            <person name="Li X."/>
            <person name="Zheng H."/>
            <person name="Cong L."/>
            <person name="Lin L."/>
            <person name="Yin J."/>
            <person name="Geng J."/>
            <person name="Li G."/>
            <person name="Shi J."/>
            <person name="Liu J."/>
            <person name="Lv H."/>
            <person name="Li J."/>
            <person name="Wang J."/>
            <person name="Deng Y."/>
            <person name="Ran L."/>
            <person name="Shi X."/>
            <person name="Wang X."/>
            <person name="Wu Q."/>
            <person name="Li C."/>
            <person name="Ren X."/>
            <person name="Wang J."/>
            <person name="Wang X."/>
            <person name="Li D."/>
            <person name="Liu D."/>
            <person name="Zhang X."/>
            <person name="Ji Z."/>
            <person name="Zhao W."/>
            <person name="Sun Y."/>
            <person name="Zhang Z."/>
            <person name="Bao J."/>
            <person name="Han Y."/>
            <person name="Dong L."/>
            <person name="Ji J."/>
            <person name="Chen P."/>
            <person name="Wu S."/>
            <person name="Liu J."/>
            <person name="Xiao Y."/>
            <person name="Bu D."/>
            <person name="Tan J."/>
            <person name="Yang L."/>
            <person name="Ye C."/>
            <person name="Zhang J."/>
            <person name="Xu J."/>
            <person name="Zhou Y."/>
            <person name="Yu Y."/>
            <person name="Zhang B."/>
            <person name="Zhuang S."/>
            <person name="Wei H."/>
            <person name="Liu B."/>
            <person name="Lei M."/>
            <person name="Yu H."/>
            <person name="Li Y."/>
            <person name="Xu H."/>
            <person name="Wei S."/>
            <person name="He X."/>
            <person name="Fang L."/>
            <person name="Zhang Z."/>
            <person name="Zhang Y."/>
            <person name="Huang X."/>
            <person name="Su Z."/>
            <person name="Tong W."/>
            <person name="Li J."/>
            <person name="Tong Z."/>
            <person name="Li S."/>
            <person name="Ye J."/>
            <person name="Wang L."/>
            <person name="Fang L."/>
            <person name="Lei T."/>
            <person name="Chen C."/>
            <person name="Chen H."/>
            <person name="Xu Z."/>
            <person name="Li H."/>
            <person name="Huang H."/>
            <person name="Zhang F."/>
            <person name="Xu H."/>
            <person name="Li N."/>
            <person name="Zhao C."/>
            <person name="Li S."/>
            <person name="Dong L."/>
            <person name="Huang Y."/>
            <person name="Li L."/>
            <person name="Xi Y."/>
            <person name="Qi Q."/>
            <person name="Li W."/>
            <person name="Zhang B."/>
            <person name="Hu W."/>
            <person name="Zhang Y."/>
            <person name="Tian X."/>
            <person name="Jiao Y."/>
            <person name="Liang X."/>
            <person name="Jin J."/>
            <person name="Gao L."/>
            <person name="Zheng W."/>
            <person name="Hao B."/>
            <person name="Liu S."/>
            <person name="Wang W."/>
            <person name="Yuan L."/>
            <person name="Cao M."/>
            <person name="McDermott J."/>
            <person name="Samudrala R."/>
            <person name="Wang J."/>
            <person name="Wong G.K."/>
            <person name="Yang H."/>
        </authorList>
    </citation>
    <scope>NUCLEOTIDE SEQUENCE [LARGE SCALE GENOMIC DNA]</scope>
</reference>
<dbReference type="PRINTS" id="PR00973">
    <property type="entry name" value="RIBOSOMALS17"/>
</dbReference>
<keyword evidence="10 20" id="KW-0378">Hydrolase</keyword>
<evidence type="ECO:0000259" key="22">
    <source>
        <dbReference type="Pfam" id="PF16205"/>
    </source>
</evidence>
<dbReference type="PANTHER" id="PTHR31321">
    <property type="entry name" value="ACYL-COA THIOESTER HYDROLASE YBHC-RELATED"/>
    <property type="match status" value="1"/>
</dbReference>